<evidence type="ECO:0000313" key="3">
    <source>
        <dbReference type="EMBL" id="UOQ70565.1"/>
    </source>
</evidence>
<reference evidence="3" key="1">
    <citation type="submission" date="2022-04" db="EMBL/GenBank/DDBJ databases">
        <title>Hymenobacter sp. isolated from the air.</title>
        <authorList>
            <person name="Won M."/>
            <person name="Lee C.-M."/>
            <person name="Woen H.-Y."/>
            <person name="Kwon S.-W."/>
        </authorList>
    </citation>
    <scope>NUCLEOTIDE SEQUENCE</scope>
    <source>
        <strain evidence="3">5116S-3</strain>
    </source>
</reference>
<feature type="signal peptide" evidence="1">
    <location>
        <begin position="1"/>
        <end position="26"/>
    </location>
</feature>
<evidence type="ECO:0000313" key="4">
    <source>
        <dbReference type="Proteomes" id="UP000831796"/>
    </source>
</evidence>
<dbReference type="InterPro" id="IPR016187">
    <property type="entry name" value="CTDL_fold"/>
</dbReference>
<dbReference type="KEGG" id="hcu:MUN79_17845"/>
<proteinExistence type="predicted"/>
<feature type="chain" id="PRO_5035743329" evidence="1">
    <location>
        <begin position="27"/>
        <end position="229"/>
    </location>
</feature>
<dbReference type="Gene3D" id="3.90.1580.10">
    <property type="entry name" value="paralog of FGE (formylglycine-generating enzyme)"/>
    <property type="match status" value="1"/>
</dbReference>
<protein>
    <submittedName>
        <fullName evidence="3">Formylglycine-generating enzyme family protein</fullName>
    </submittedName>
</protein>
<dbReference type="AlphaFoldDB" id="A0A8T9Q0M0"/>
<dbReference type="SUPFAM" id="SSF56436">
    <property type="entry name" value="C-type lectin-like"/>
    <property type="match status" value="1"/>
</dbReference>
<dbReference type="InterPro" id="IPR042095">
    <property type="entry name" value="SUMF_sf"/>
</dbReference>
<evidence type="ECO:0000259" key="2">
    <source>
        <dbReference type="Pfam" id="PF03781"/>
    </source>
</evidence>
<dbReference type="RefSeq" id="WP_244673984.1">
    <property type="nucleotide sequence ID" value="NZ_CP095046.1"/>
</dbReference>
<feature type="domain" description="Sulfatase-modifying factor enzyme-like" evidence="2">
    <location>
        <begin position="102"/>
        <end position="210"/>
    </location>
</feature>
<gene>
    <name evidence="3" type="ORF">MUN79_17845</name>
</gene>
<keyword evidence="1" id="KW-0732">Signal</keyword>
<dbReference type="Pfam" id="PF03781">
    <property type="entry name" value="FGE-sulfatase"/>
    <property type="match status" value="1"/>
</dbReference>
<dbReference type="PROSITE" id="PS51257">
    <property type="entry name" value="PROKAR_LIPOPROTEIN"/>
    <property type="match status" value="1"/>
</dbReference>
<sequence length="229" mass="25268">MYLRFFSRVSGLALALVSAGCYSVHAPTSILPGRYSATTALPLTDSRIPHLAAGIQDYDVIVFKPSASVCTEPYTSPSFPLLSVWKKQGLLQPPGIVPITEAGLGIDEAEVSNLEWKFYQEQLSRSAPTLAASMQPLASAQPTADYYQNPFYNRFPVVGVSYEQVVAFCKWRSRVVTQATNEGLHHPDSLITNYIRFTYRLPTEAEWESAGLVERGSLTAPSAPCCRWK</sequence>
<organism evidence="3 4">
    <name type="scientific">Hymenobacter cellulosilyticus</name>
    <dbReference type="NCBI Taxonomy" id="2932248"/>
    <lineage>
        <taxon>Bacteria</taxon>
        <taxon>Pseudomonadati</taxon>
        <taxon>Bacteroidota</taxon>
        <taxon>Cytophagia</taxon>
        <taxon>Cytophagales</taxon>
        <taxon>Hymenobacteraceae</taxon>
        <taxon>Hymenobacter</taxon>
    </lineage>
</organism>
<dbReference type="EMBL" id="CP095046">
    <property type="protein sequence ID" value="UOQ70565.1"/>
    <property type="molecule type" value="Genomic_DNA"/>
</dbReference>
<dbReference type="InterPro" id="IPR005532">
    <property type="entry name" value="SUMF_dom"/>
</dbReference>
<name>A0A8T9Q0M0_9BACT</name>
<evidence type="ECO:0000256" key="1">
    <source>
        <dbReference type="SAM" id="SignalP"/>
    </source>
</evidence>
<keyword evidence="4" id="KW-1185">Reference proteome</keyword>
<accession>A0A8T9Q0M0</accession>
<dbReference type="Proteomes" id="UP000831796">
    <property type="component" value="Chromosome"/>
</dbReference>